<evidence type="ECO:0000256" key="3">
    <source>
        <dbReference type="ARBA" id="ARBA00010729"/>
    </source>
</evidence>
<dbReference type="RefSeq" id="XP_028848727.1">
    <property type="nucleotide sequence ID" value="XM_028992894.1"/>
</dbReference>
<reference evidence="25" key="2">
    <citation type="submission" date="2025-08" db="UniProtKB">
        <authorList>
            <consortium name="Ensembl"/>
        </authorList>
    </citation>
    <scope>IDENTIFICATION</scope>
</reference>
<feature type="region of interest" description="Disordered" evidence="21">
    <location>
        <begin position="893"/>
        <end position="922"/>
    </location>
</feature>
<evidence type="ECO:0000256" key="2">
    <source>
        <dbReference type="ARBA" id="ARBA00004245"/>
    </source>
</evidence>
<dbReference type="PROSITE" id="PS00094">
    <property type="entry name" value="C5_MTASE_1"/>
    <property type="match status" value="1"/>
</dbReference>
<proteinExistence type="inferred from homology"/>
<dbReference type="InterPro" id="IPR025766">
    <property type="entry name" value="ADD"/>
</dbReference>
<keyword evidence="10 20" id="KW-0949">S-adenosyl-L-methionine</keyword>
<dbReference type="GO" id="GO:0008270">
    <property type="term" value="F:zinc ion binding"/>
    <property type="evidence" value="ECO:0007669"/>
    <property type="project" value="UniProtKB-KW"/>
</dbReference>
<dbReference type="PANTHER" id="PTHR23068">
    <property type="entry name" value="DNA CYTOSINE-5- -METHYLTRANSFERASE 3-RELATED"/>
    <property type="match status" value="1"/>
</dbReference>
<dbReference type="PROSITE" id="PS50021">
    <property type="entry name" value="CH"/>
    <property type="match status" value="1"/>
</dbReference>
<comment type="similarity">
    <text evidence="20">Belongs to the class I-like SAM-binding methyltransferase superfamily. C5-methyltransferase family.</text>
</comment>
<dbReference type="PROSITE" id="PS50812">
    <property type="entry name" value="PWWP"/>
    <property type="match status" value="1"/>
</dbReference>
<dbReference type="GeneID" id="114797799"/>
<dbReference type="InterPro" id="IPR018117">
    <property type="entry name" value="C5_DNA_meth_AS"/>
</dbReference>
<evidence type="ECO:0000256" key="17">
    <source>
        <dbReference type="ARBA" id="ARBA00023212"/>
    </source>
</evidence>
<dbReference type="FunFam" id="3.40.50.150:FF:000008">
    <property type="entry name" value="DNA (Cytosine-5)-methyltransferase 3A isoform X1"/>
    <property type="match status" value="1"/>
</dbReference>
<evidence type="ECO:0000256" key="4">
    <source>
        <dbReference type="ARBA" id="ARBA00011975"/>
    </source>
</evidence>
<keyword evidence="26" id="KW-1185">Reference proteome</keyword>
<keyword evidence="19" id="KW-0131">Cell cycle</keyword>
<accession>A0AAY4EAW0</accession>
<evidence type="ECO:0000256" key="10">
    <source>
        <dbReference type="ARBA" id="ARBA00022691"/>
    </source>
</evidence>
<dbReference type="Gene3D" id="2.30.30.140">
    <property type="match status" value="1"/>
</dbReference>
<evidence type="ECO:0000256" key="7">
    <source>
        <dbReference type="ARBA" id="ARBA00022603"/>
    </source>
</evidence>
<evidence type="ECO:0000256" key="8">
    <source>
        <dbReference type="ARBA" id="ARBA00022618"/>
    </source>
</evidence>
<evidence type="ECO:0000256" key="20">
    <source>
        <dbReference type="PROSITE-ProRule" id="PRU01016"/>
    </source>
</evidence>
<sequence>MATSDPDSQCGQSEALSWLNGQLQTNFRQLDQLSSGACYCQLMDWLYPGSINMKSVKFQARTKAEFLQNYTILQAAFQKNNITKPVPTEELIKGKSSFQFLKWFKTFFQANHKEKEYDPVAARNGQDMLVETPQRRIPSPSVSNKLASDDEGTEDEEGATHSRRHIVYRQEWEKTYSWLRPSLMGETYAYCNLCKANLSIVNAGTFGLKQHQKTRRHRGQVQATTGDGGFACSQILKRFVQVHCLGRASDGGEEVSGETARLVLGPQYPGDITSACKHTPYCVYIYGRVRLGGGDPVCVVLVGYFDERAAKHRIRLLDVLHTGSDVVGDLMDTLGRFDLPGHNVAAFYTDGMDDHSEDIAEEMKKLNRNVVALGGLYSLADAACRAAVTGHCSVVPGLISEIYAHYSSCSSHNDSLKALFSGVRGLDSGVGGRLEDLCVLVTRVCEMWTELASYFDSCGTSAAQICAQMRTPQVRATFMFLNVALEQLRSFQRRLQSRDGTARADLVQILREASGLLRSYASSFLSPQAVVRFLKGRDPAVLKNTKFHLPWTELSLCGSGLEDFLMEQEAEMADVLEDFQGMCLSFHATLTASVLEGLPLSDGALRSMSQLLDPQGRLKVTSKAVADLAAQLGLTSDTKESSEFTDEFLEYQLAEEGEGEEDGVPHGNEQHGKQPALEEHWSTVLKTTKPTSIFRKLILSLLALPCPPLEADKVFAQAVENGGGAHLKKTTLETDLDETKEVDVANNSSISSECGVESPVTNGSNKESFNRPLTMKKSTLETDLDETKEMDIANNSSIISECDVASPVSNGSRNESFLKALKMNNYSAVLKPCAVHLQRVTNVKEGETVLVKDVVGTSSGLEGCVRGMRGLESSLRQRPQARTVFQAGLGTWGRVEDTSPSTPPQSPTAPLSETDSPLSSKSAKKMYQDGRGFMKGELVWGKVKSFSWWPGLVVEWKGRFSATAMRRVEWFGDGMFSVICTDALSPFAAFAKCFCQNSFASLPAYKNAIYEVLELAVERAAKTFDSKPENRSEELKVMLEWAMGGFLPTGPDGFFPRSDDEGNCKESSDSSMSDYLPPAKRKYARNRQQVNQTLSREQMVQEIRSRGEDIEDFCLSCGSRNAVVLHPLFKGSLCQKCRENFSETLYRYDEDGYQSYCTVCCAGREVLLCSNNSCCRCFCKDCMDILVGPGTFDKMKEKDPWSCYMCLPPNSYGQLHLRADWSVRVQEFFANDTAFEFEPHRVYPSIPSQKRRPIKVLSLFDGIATGYLVLRELGFKIERYMASEICEDSIAVGMVKHDRSIEYVNDVRNITRKNLAEWGPFDLLIGGSPCNDLSTVNPNRKGLYEGTGRLFFEYYRMLTMMRPREEDSRPFFWLFENVVSMALHDKADICRFLECKPVLVDAVRVSAAYRPRYFWGNIPGMNRPLAASLDDKVNLQDCLEVGRVANVNKVRTITTKYNSIRQGKKGPLPVSMNDKDDYLWCTEMERIFGFPKHYTDVNNMGRARRQKVLGKSWSVPVIRHLLAPLKDYFECE</sequence>
<evidence type="ECO:0000256" key="15">
    <source>
        <dbReference type="ARBA" id="ARBA00022833"/>
    </source>
</evidence>
<dbReference type="SUPFAM" id="SSF63748">
    <property type="entry name" value="Tudor/PWWP/MBT"/>
    <property type="match status" value="1"/>
</dbReference>
<dbReference type="PROSITE" id="PS51679">
    <property type="entry name" value="SAM_MT_C5"/>
    <property type="match status" value="1"/>
</dbReference>
<evidence type="ECO:0000256" key="6">
    <source>
        <dbReference type="ARBA" id="ARBA00022491"/>
    </source>
</evidence>
<name>A0AAY4EAW0_9TELE</name>
<dbReference type="GO" id="GO:0000122">
    <property type="term" value="P:negative regulation of transcription by RNA polymerase II"/>
    <property type="evidence" value="ECO:0007669"/>
    <property type="project" value="TreeGrafter"/>
</dbReference>
<evidence type="ECO:0000259" key="23">
    <source>
        <dbReference type="PROSITE" id="PS50812"/>
    </source>
</evidence>
<evidence type="ECO:0000256" key="11">
    <source>
        <dbReference type="ARBA" id="ARBA00022701"/>
    </source>
</evidence>
<dbReference type="InterPro" id="IPR036872">
    <property type="entry name" value="CH_dom_sf"/>
</dbReference>
<comment type="subcellular location">
    <subcellularLocation>
        <location evidence="2">Cytoplasm</location>
        <location evidence="2">Cytoskeleton</location>
    </subcellularLocation>
    <subcellularLocation>
        <location evidence="1">Nucleus</location>
    </subcellularLocation>
</comment>
<evidence type="ECO:0000256" key="9">
    <source>
        <dbReference type="ARBA" id="ARBA00022679"/>
    </source>
</evidence>
<dbReference type="GO" id="GO:0005874">
    <property type="term" value="C:microtubule"/>
    <property type="evidence" value="ECO:0007669"/>
    <property type="project" value="UniProtKB-KW"/>
</dbReference>
<feature type="region of interest" description="Disordered" evidence="21">
    <location>
        <begin position="133"/>
        <end position="162"/>
    </location>
</feature>
<dbReference type="SUPFAM" id="SSF53335">
    <property type="entry name" value="S-adenosyl-L-methionine-dependent methyltransferases"/>
    <property type="match status" value="1"/>
</dbReference>
<dbReference type="GO" id="GO:0051718">
    <property type="term" value="F:DNA (cytosine-5-)-methyltransferase activity, acting on CpG substrates"/>
    <property type="evidence" value="ECO:0007669"/>
    <property type="project" value="TreeGrafter"/>
</dbReference>
<feature type="compositionally biased region" description="Polar residues" evidence="21">
    <location>
        <begin position="911"/>
        <end position="921"/>
    </location>
</feature>
<evidence type="ECO:0000256" key="16">
    <source>
        <dbReference type="ARBA" id="ARBA00023125"/>
    </source>
</evidence>
<evidence type="ECO:0000256" key="14">
    <source>
        <dbReference type="ARBA" id="ARBA00022776"/>
    </source>
</evidence>
<dbReference type="SMART" id="SM00293">
    <property type="entry name" value="PWWP"/>
    <property type="match status" value="1"/>
</dbReference>
<keyword evidence="13" id="KW-0863">Zinc-finger</keyword>
<evidence type="ECO:0000256" key="18">
    <source>
        <dbReference type="ARBA" id="ARBA00023242"/>
    </source>
</evidence>
<dbReference type="GeneTree" id="ENSGT00940000166425"/>
<reference evidence="25 26" key="1">
    <citation type="submission" date="2020-06" db="EMBL/GenBank/DDBJ databases">
        <authorList>
            <consortium name="Wellcome Sanger Institute Data Sharing"/>
        </authorList>
    </citation>
    <scope>NUCLEOTIDE SEQUENCE [LARGE SCALE GENOMIC DNA]</scope>
</reference>
<dbReference type="Gene3D" id="1.10.418.10">
    <property type="entry name" value="Calponin-like domain"/>
    <property type="match status" value="1"/>
</dbReference>
<keyword evidence="17" id="KW-0206">Cytoskeleton</keyword>
<dbReference type="Gene3D" id="3.40.50.150">
    <property type="entry name" value="Vaccinia Virus protein VP39"/>
    <property type="match status" value="2"/>
</dbReference>
<dbReference type="GO" id="GO:0005634">
    <property type="term" value="C:nucleus"/>
    <property type="evidence" value="ECO:0007669"/>
    <property type="project" value="UniProtKB-SubCell"/>
</dbReference>
<keyword evidence="9 20" id="KW-0808">Transferase</keyword>
<dbReference type="GO" id="GO:0003677">
    <property type="term" value="F:DNA binding"/>
    <property type="evidence" value="ECO:0007669"/>
    <property type="project" value="UniProtKB-KW"/>
</dbReference>
<evidence type="ECO:0000256" key="12">
    <source>
        <dbReference type="ARBA" id="ARBA00022723"/>
    </source>
</evidence>
<evidence type="ECO:0000256" key="13">
    <source>
        <dbReference type="ARBA" id="ARBA00022771"/>
    </source>
</evidence>
<protein>
    <recommendedName>
        <fullName evidence="4">DNA (cytosine-5-)-methyltransferase</fullName>
        <ecNumber evidence="4">2.1.1.37</ecNumber>
    </recommendedName>
</protein>
<feature type="domain" description="PWWP" evidence="23">
    <location>
        <begin position="935"/>
        <end position="990"/>
    </location>
</feature>
<keyword evidence="11" id="KW-0493">Microtubule</keyword>
<evidence type="ECO:0000259" key="22">
    <source>
        <dbReference type="PROSITE" id="PS50021"/>
    </source>
</evidence>
<dbReference type="PROSITE" id="PS51533">
    <property type="entry name" value="ADD"/>
    <property type="match status" value="1"/>
</dbReference>
<dbReference type="Gene3D" id="1.10.720.50">
    <property type="entry name" value="PWWP, helical domain"/>
    <property type="match status" value="1"/>
</dbReference>
<keyword evidence="6" id="KW-0678">Repressor</keyword>
<feature type="domain" description="PHD-type" evidence="24">
    <location>
        <begin position="1102"/>
        <end position="1234"/>
    </location>
</feature>
<evidence type="ECO:0000256" key="5">
    <source>
        <dbReference type="ARBA" id="ARBA00022490"/>
    </source>
</evidence>
<dbReference type="SUPFAM" id="SSF47576">
    <property type="entry name" value="Calponin-homology domain, CH-domain"/>
    <property type="match status" value="1"/>
</dbReference>
<dbReference type="InterPro" id="IPR029063">
    <property type="entry name" value="SAM-dependent_MTases_sf"/>
</dbReference>
<feature type="region of interest" description="Disordered" evidence="21">
    <location>
        <begin position="744"/>
        <end position="770"/>
    </location>
</feature>
<organism evidence="25 26">
    <name type="scientific">Denticeps clupeoides</name>
    <name type="common">denticle herring</name>
    <dbReference type="NCBI Taxonomy" id="299321"/>
    <lineage>
        <taxon>Eukaryota</taxon>
        <taxon>Metazoa</taxon>
        <taxon>Chordata</taxon>
        <taxon>Craniata</taxon>
        <taxon>Vertebrata</taxon>
        <taxon>Euteleostomi</taxon>
        <taxon>Actinopterygii</taxon>
        <taxon>Neopterygii</taxon>
        <taxon>Teleostei</taxon>
        <taxon>Clupei</taxon>
        <taxon>Clupeiformes</taxon>
        <taxon>Denticipitoidei</taxon>
        <taxon>Denticipitidae</taxon>
        <taxon>Denticeps</taxon>
    </lineage>
</organism>
<keyword evidence="5" id="KW-0963">Cytoplasm</keyword>
<keyword evidence="12" id="KW-0479">Metal-binding</keyword>
<keyword evidence="16" id="KW-0238">DNA-binding</keyword>
<keyword evidence="18" id="KW-0539">Nucleus</keyword>
<evidence type="ECO:0000313" key="25">
    <source>
        <dbReference type="Ensembl" id="ENSDCDP00010054763.1"/>
    </source>
</evidence>
<dbReference type="Pfam" id="PF00855">
    <property type="entry name" value="PWWP"/>
    <property type="match status" value="1"/>
</dbReference>
<dbReference type="GO" id="GO:0032259">
    <property type="term" value="P:methylation"/>
    <property type="evidence" value="ECO:0007669"/>
    <property type="project" value="UniProtKB-KW"/>
</dbReference>
<dbReference type="EC" id="2.1.1.37" evidence="4"/>
<dbReference type="GO" id="GO:0051301">
    <property type="term" value="P:cell division"/>
    <property type="evidence" value="ECO:0007669"/>
    <property type="project" value="UniProtKB-KW"/>
</dbReference>
<dbReference type="InterPro" id="IPR001525">
    <property type="entry name" value="C5_MeTfrase"/>
</dbReference>
<evidence type="ECO:0000256" key="1">
    <source>
        <dbReference type="ARBA" id="ARBA00004123"/>
    </source>
</evidence>
<dbReference type="PANTHER" id="PTHR23068:SF53">
    <property type="entry name" value="DNA (CYTOSINE-5-)-METHYLTRANSFERASE"/>
    <property type="match status" value="1"/>
</dbReference>
<dbReference type="Pfam" id="PF17980">
    <property type="entry name" value="ADD_DNMT3"/>
    <property type="match status" value="1"/>
</dbReference>
<dbReference type="InterPro" id="IPR001715">
    <property type="entry name" value="CH_dom"/>
</dbReference>
<feature type="domain" description="Calponin-homology (CH)" evidence="22">
    <location>
        <begin position="9"/>
        <end position="112"/>
    </location>
</feature>
<evidence type="ECO:0000313" key="26">
    <source>
        <dbReference type="Proteomes" id="UP000694580"/>
    </source>
</evidence>
<dbReference type="Pfam" id="PF21255">
    <property type="entry name" value="DNMT3_ADD_GATA1-like"/>
    <property type="match status" value="1"/>
</dbReference>
<dbReference type="FunFam" id="1.10.418.10:FF:000028">
    <property type="entry name" value="RP/EB family microtubule-associated protein"/>
    <property type="match status" value="1"/>
</dbReference>
<keyword evidence="14" id="KW-0498">Mitosis</keyword>
<evidence type="ECO:0000256" key="19">
    <source>
        <dbReference type="ARBA" id="ARBA00023306"/>
    </source>
</evidence>
<comment type="similarity">
    <text evidence="3">Belongs to the MAPRE family.</text>
</comment>
<dbReference type="RefSeq" id="XP_028848726.1">
    <property type="nucleotide sequence ID" value="XM_028992893.1"/>
</dbReference>
<gene>
    <name evidence="25" type="primary">dnmt3ba</name>
</gene>
<dbReference type="InterPro" id="IPR000313">
    <property type="entry name" value="PWWP_dom"/>
</dbReference>
<evidence type="ECO:0000256" key="21">
    <source>
        <dbReference type="SAM" id="MobiDB-lite"/>
    </source>
</evidence>
<keyword evidence="15" id="KW-0862">Zinc</keyword>
<dbReference type="InterPro" id="IPR050390">
    <property type="entry name" value="C5-Methyltransferase"/>
</dbReference>
<evidence type="ECO:0000259" key="24">
    <source>
        <dbReference type="PROSITE" id="PS51533"/>
    </source>
</evidence>
<dbReference type="Pfam" id="PF00145">
    <property type="entry name" value="DNA_methylase"/>
    <property type="match status" value="1"/>
</dbReference>
<keyword evidence="7 20" id="KW-0489">Methyltransferase</keyword>
<feature type="active site" evidence="20">
    <location>
        <position position="1330"/>
    </location>
</feature>
<dbReference type="InterPro" id="IPR049554">
    <property type="entry name" value="DNMT3_ADD_PHD"/>
</dbReference>
<reference evidence="25" key="3">
    <citation type="submission" date="2025-09" db="UniProtKB">
        <authorList>
            <consortium name="Ensembl"/>
        </authorList>
    </citation>
    <scope>IDENTIFICATION</scope>
</reference>
<dbReference type="Pfam" id="PF00307">
    <property type="entry name" value="CH"/>
    <property type="match status" value="1"/>
</dbReference>
<dbReference type="InterPro" id="IPR040552">
    <property type="entry name" value="DNMT3_ADD_GATA1-like"/>
</dbReference>
<feature type="region of interest" description="Disordered" evidence="21">
    <location>
        <begin position="656"/>
        <end position="676"/>
    </location>
</feature>
<keyword evidence="8" id="KW-0132">Cell division</keyword>
<dbReference type="Proteomes" id="UP000694580">
    <property type="component" value="Chromosome 10"/>
</dbReference>
<dbReference type="Ensembl" id="ENSDCDT00010065354.1">
    <property type="protein sequence ID" value="ENSDCDP00010054763.1"/>
    <property type="gene ID" value="ENSDCDG00010030745.1"/>
</dbReference>